<keyword evidence="6 9" id="KW-0472">Membrane</keyword>
<keyword evidence="12" id="KW-1185">Reference proteome</keyword>
<dbReference type="InterPro" id="IPR001320">
    <property type="entry name" value="Iontro_rcpt_C"/>
</dbReference>
<keyword evidence="7" id="KW-0675">Receptor</keyword>
<evidence type="ECO:0000256" key="6">
    <source>
        <dbReference type="ARBA" id="ARBA00023136"/>
    </source>
</evidence>
<gene>
    <name evidence="11" type="ORF">ANN_01678</name>
</gene>
<keyword evidence="8" id="KW-0325">Glycoprotein</keyword>
<dbReference type="Proteomes" id="UP001148838">
    <property type="component" value="Unassembled WGS sequence"/>
</dbReference>
<organism evidence="11 12">
    <name type="scientific">Periplaneta americana</name>
    <name type="common">American cockroach</name>
    <name type="synonym">Blatta americana</name>
    <dbReference type="NCBI Taxonomy" id="6978"/>
    <lineage>
        <taxon>Eukaryota</taxon>
        <taxon>Metazoa</taxon>
        <taxon>Ecdysozoa</taxon>
        <taxon>Arthropoda</taxon>
        <taxon>Hexapoda</taxon>
        <taxon>Insecta</taxon>
        <taxon>Pterygota</taxon>
        <taxon>Neoptera</taxon>
        <taxon>Polyneoptera</taxon>
        <taxon>Dictyoptera</taxon>
        <taxon>Blattodea</taxon>
        <taxon>Blattoidea</taxon>
        <taxon>Blattidae</taxon>
        <taxon>Blattinae</taxon>
        <taxon>Periplaneta</taxon>
    </lineage>
</organism>
<evidence type="ECO:0000256" key="9">
    <source>
        <dbReference type="SAM" id="Phobius"/>
    </source>
</evidence>
<evidence type="ECO:0000256" key="3">
    <source>
        <dbReference type="ARBA" id="ARBA00022475"/>
    </source>
</evidence>
<evidence type="ECO:0000256" key="2">
    <source>
        <dbReference type="ARBA" id="ARBA00008685"/>
    </source>
</evidence>
<protein>
    <recommendedName>
        <fullName evidence="10">Ionotropic glutamate receptor C-terminal domain-containing protein</fullName>
    </recommendedName>
</protein>
<dbReference type="PANTHER" id="PTHR42643:SF30">
    <property type="entry name" value="IONOTROPIC RECEPTOR 40A-RELATED"/>
    <property type="match status" value="1"/>
</dbReference>
<dbReference type="Pfam" id="PF00060">
    <property type="entry name" value="Lig_chan"/>
    <property type="match status" value="1"/>
</dbReference>
<dbReference type="SUPFAM" id="SSF53850">
    <property type="entry name" value="Periplasmic binding protein-like II"/>
    <property type="match status" value="1"/>
</dbReference>
<feature type="transmembrane region" description="Helical" evidence="9">
    <location>
        <begin position="334"/>
        <end position="357"/>
    </location>
</feature>
<keyword evidence="3" id="KW-1003">Cell membrane</keyword>
<evidence type="ECO:0000259" key="10">
    <source>
        <dbReference type="Pfam" id="PF00060"/>
    </source>
</evidence>
<feature type="transmembrane region" description="Helical" evidence="9">
    <location>
        <begin position="497"/>
        <end position="522"/>
    </location>
</feature>
<dbReference type="Gene3D" id="1.10.287.70">
    <property type="match status" value="1"/>
</dbReference>
<proteinExistence type="inferred from homology"/>
<keyword evidence="4 9" id="KW-0812">Transmembrane</keyword>
<feature type="domain" description="Ionotropic glutamate receptor C-terminal" evidence="10">
    <location>
        <begin position="254"/>
        <end position="363"/>
    </location>
</feature>
<comment type="similarity">
    <text evidence="2">Belongs to the glutamate-gated ion channel (TC 1.A.10.1) family.</text>
</comment>
<accession>A0ABQ8TWL9</accession>
<evidence type="ECO:0000256" key="5">
    <source>
        <dbReference type="ARBA" id="ARBA00022989"/>
    </source>
</evidence>
<reference evidence="11 12" key="1">
    <citation type="journal article" date="2022" name="Allergy">
        <title>Genome assembly and annotation of Periplaneta americana reveal a comprehensive cockroach allergen profile.</title>
        <authorList>
            <person name="Wang L."/>
            <person name="Xiong Q."/>
            <person name="Saelim N."/>
            <person name="Wang L."/>
            <person name="Nong W."/>
            <person name="Wan A.T."/>
            <person name="Shi M."/>
            <person name="Liu X."/>
            <person name="Cao Q."/>
            <person name="Hui J.H.L."/>
            <person name="Sookrung N."/>
            <person name="Leung T.F."/>
            <person name="Tungtrongchitr A."/>
            <person name="Tsui S.K.W."/>
        </authorList>
    </citation>
    <scope>NUCLEOTIDE SEQUENCE [LARGE SCALE GENOMIC DNA]</scope>
    <source>
        <strain evidence="11">PWHHKU_190912</strain>
    </source>
</reference>
<dbReference type="InterPro" id="IPR052192">
    <property type="entry name" value="Insect_Ionotropic_Sensory_Rcpt"/>
</dbReference>
<sequence length="583" mass="66760">MKQPDMYVVSLIADFFLCRHTTQVTLLVCWGLGKHSFMCALSLNVFHNRGIYWLFLNYDKWKVGHFIPFTSGQHFYNFTTPTITIASLECFPRIPLIRVKSVYQFHTSSYQSKEIAGHWSPQRGLKLRHSVFKPNEIYDLEGAVLNVTAVSPFAAQQSHQMYDWTLLQLLMETLDFRLQVVESRSRYRKSTDLWLLQQLMSGRVDIGASSILVTHDRVGLAEYTMAIEKFRPTLYYKVQSVRAARNIYVLPFSVGVWASLCSLLLAITVALTFILRRESQLPKREFGLLVTTTGTGDKLVQPKWELSEVLLVTVGAVCQQGSARNPTTSAARTMFIVLFVLAVLTYTAYSASVISLLSSPSSVTSTLQGILRHGSKMGLALLNIHYYHSHFKGEVAFCADKVDAHTYLHSSHQTEVALCSVGEIPLLQGPEYQRAFALPVSSPYTRAINYGLMRLIQFGLMQRERQRWFQVRPLCDTPEPPAGTSFISIALDDIYPVLYLIAFGFICAYALLPLECIVHYCMKLYARKYKDKQSPRHKWIRRQKVMRMMCTTPRQRARAMWWVSRAWQRFRRGLSNAPLPFVH</sequence>
<feature type="transmembrane region" description="Helical" evidence="9">
    <location>
        <begin position="248"/>
        <end position="275"/>
    </location>
</feature>
<dbReference type="PANTHER" id="PTHR42643">
    <property type="entry name" value="IONOTROPIC RECEPTOR 20A-RELATED"/>
    <property type="match status" value="1"/>
</dbReference>
<evidence type="ECO:0000313" key="12">
    <source>
        <dbReference type="Proteomes" id="UP001148838"/>
    </source>
</evidence>
<evidence type="ECO:0000256" key="8">
    <source>
        <dbReference type="ARBA" id="ARBA00023180"/>
    </source>
</evidence>
<evidence type="ECO:0000256" key="4">
    <source>
        <dbReference type="ARBA" id="ARBA00022692"/>
    </source>
</evidence>
<comment type="caution">
    <text evidence="11">The sequence shown here is derived from an EMBL/GenBank/DDBJ whole genome shotgun (WGS) entry which is preliminary data.</text>
</comment>
<name>A0ABQ8TWL9_PERAM</name>
<evidence type="ECO:0000256" key="1">
    <source>
        <dbReference type="ARBA" id="ARBA00004651"/>
    </source>
</evidence>
<evidence type="ECO:0000313" key="11">
    <source>
        <dbReference type="EMBL" id="KAJ4450258.1"/>
    </source>
</evidence>
<dbReference type="EMBL" id="JAJSOF020000003">
    <property type="protein sequence ID" value="KAJ4450258.1"/>
    <property type="molecule type" value="Genomic_DNA"/>
</dbReference>
<evidence type="ECO:0000256" key="7">
    <source>
        <dbReference type="ARBA" id="ARBA00023170"/>
    </source>
</evidence>
<comment type="subcellular location">
    <subcellularLocation>
        <location evidence="1">Cell membrane</location>
        <topology evidence="1">Multi-pass membrane protein</topology>
    </subcellularLocation>
</comment>
<keyword evidence="5 9" id="KW-1133">Transmembrane helix</keyword>